<sequence>MSLNSFPLIKWDLPKNEDIPSQQTQDAYGECNNEASKHTDKRLLEEPDSEFVPKRIKYSEGMTIKSFSDTFFHTGKPNLFNNQTSYSDSFIGNITIRERTQVNPLKEMLPGNLSKHNVIIPIPGFGRKIHSDIITHSEKNWGHEQFLNLNTDAQKDNFTELSQIENSIVLKRNEVQNGTESLEMDSDKLPENNSSYNNGDRENVFLNEAIIQNQPFLKIHQQNEDKFEFIKNTKSTVENEFSFLQYKVYNKDGDFVNSSYNENRNLHGLMYLHNINICTELFSIMLTFHRNEGHKVIFKEEKLLKRFSNSDELAGTSFSSVMAITLKLSMECEELTETLTKEMSLSDSSLPIHQSDVHIMDSPFPFKTNDTDINMKMINFASKENEQENENDTSEQFIDNSIVEMIKNIKTLRVKSEQEYMTPEIKEKYPLTIKDFVW</sequence>
<evidence type="ECO:0000313" key="3">
    <source>
        <dbReference type="Proteomes" id="UP000494040"/>
    </source>
</evidence>
<proteinExistence type="predicted"/>
<reference evidence="2" key="1">
    <citation type="submission" date="2022-01" db="UniProtKB">
        <authorList>
            <consortium name="EnsemblMetazoa"/>
        </authorList>
    </citation>
    <scope>IDENTIFICATION</scope>
</reference>
<dbReference type="RefSeq" id="XP_024084545.1">
    <property type="nucleotide sequence ID" value="XM_024228777.1"/>
</dbReference>
<dbReference type="GeneID" id="112127601"/>
<dbReference type="EnsemblMetazoa" id="XM_024228777.1">
    <property type="protein sequence ID" value="XP_024084545.1"/>
    <property type="gene ID" value="LOC112127601"/>
</dbReference>
<feature type="region of interest" description="Disordered" evidence="1">
    <location>
        <begin position="14"/>
        <end position="40"/>
    </location>
</feature>
<name>A0A8I6SJR7_CIMLE</name>
<accession>A0A8I6SJR7</accession>
<evidence type="ECO:0000313" key="2">
    <source>
        <dbReference type="EnsemblMetazoa" id="XP_024084545.1"/>
    </source>
</evidence>
<dbReference type="AlphaFoldDB" id="A0A8I6SJR7"/>
<organism evidence="2 3">
    <name type="scientific">Cimex lectularius</name>
    <name type="common">Bed bug</name>
    <name type="synonym">Acanthia lectularia</name>
    <dbReference type="NCBI Taxonomy" id="79782"/>
    <lineage>
        <taxon>Eukaryota</taxon>
        <taxon>Metazoa</taxon>
        <taxon>Ecdysozoa</taxon>
        <taxon>Arthropoda</taxon>
        <taxon>Hexapoda</taxon>
        <taxon>Insecta</taxon>
        <taxon>Pterygota</taxon>
        <taxon>Neoptera</taxon>
        <taxon>Paraneoptera</taxon>
        <taxon>Hemiptera</taxon>
        <taxon>Heteroptera</taxon>
        <taxon>Panheteroptera</taxon>
        <taxon>Cimicomorpha</taxon>
        <taxon>Cimicidae</taxon>
        <taxon>Cimex</taxon>
    </lineage>
</organism>
<keyword evidence="3" id="KW-1185">Reference proteome</keyword>
<dbReference type="Proteomes" id="UP000494040">
    <property type="component" value="Unassembled WGS sequence"/>
</dbReference>
<evidence type="ECO:0000256" key="1">
    <source>
        <dbReference type="SAM" id="MobiDB-lite"/>
    </source>
</evidence>
<protein>
    <submittedName>
        <fullName evidence="2">Uncharacterized protein</fullName>
    </submittedName>
</protein>
<dbReference type="KEGG" id="clec:112127601"/>